<evidence type="ECO:0000313" key="2">
    <source>
        <dbReference type="Proteomes" id="UP000694892"/>
    </source>
</evidence>
<gene>
    <name evidence="1" type="ORF">XELAEV_18042316mg</name>
</gene>
<reference evidence="2" key="1">
    <citation type="journal article" date="2016" name="Nature">
        <title>Genome evolution in the allotetraploid frog Xenopus laevis.</title>
        <authorList>
            <person name="Session A.M."/>
            <person name="Uno Y."/>
            <person name="Kwon T."/>
            <person name="Chapman J.A."/>
            <person name="Toyoda A."/>
            <person name="Takahashi S."/>
            <person name="Fukui A."/>
            <person name="Hikosaka A."/>
            <person name="Suzuki A."/>
            <person name="Kondo M."/>
            <person name="van Heeringen S.J."/>
            <person name="Quigley I."/>
            <person name="Heinz S."/>
            <person name="Ogino H."/>
            <person name="Ochi H."/>
            <person name="Hellsten U."/>
            <person name="Lyons J.B."/>
            <person name="Simakov O."/>
            <person name="Putnam N."/>
            <person name="Stites J."/>
            <person name="Kuroki Y."/>
            <person name="Tanaka T."/>
            <person name="Michiue T."/>
            <person name="Watanabe M."/>
            <person name="Bogdanovic O."/>
            <person name="Lister R."/>
            <person name="Georgiou G."/>
            <person name="Paranjpe S.S."/>
            <person name="van Kruijsbergen I."/>
            <person name="Shu S."/>
            <person name="Carlson J."/>
            <person name="Kinoshita T."/>
            <person name="Ohta Y."/>
            <person name="Mawaribuchi S."/>
            <person name="Jenkins J."/>
            <person name="Grimwood J."/>
            <person name="Schmutz J."/>
            <person name="Mitros T."/>
            <person name="Mozaffari S.V."/>
            <person name="Suzuki Y."/>
            <person name="Haramoto Y."/>
            <person name="Yamamoto T.S."/>
            <person name="Takagi C."/>
            <person name="Heald R."/>
            <person name="Miller K."/>
            <person name="Haudenschild C."/>
            <person name="Kitzman J."/>
            <person name="Nakayama T."/>
            <person name="Izutsu Y."/>
            <person name="Robert J."/>
            <person name="Fortriede J."/>
            <person name="Burns K."/>
            <person name="Lotay V."/>
            <person name="Karimi K."/>
            <person name="Yasuoka Y."/>
            <person name="Dichmann D.S."/>
            <person name="Flajnik M.F."/>
            <person name="Houston D.W."/>
            <person name="Shendure J."/>
            <person name="DuPasquier L."/>
            <person name="Vize P.D."/>
            <person name="Zorn A.M."/>
            <person name="Ito M."/>
            <person name="Marcotte E.M."/>
            <person name="Wallingford J.B."/>
            <person name="Ito Y."/>
            <person name="Asashima M."/>
            <person name="Ueno N."/>
            <person name="Matsuda Y."/>
            <person name="Veenstra G.J."/>
            <person name="Fujiyama A."/>
            <person name="Harland R.M."/>
            <person name="Taira M."/>
            <person name="Rokhsar D.S."/>
        </authorList>
    </citation>
    <scope>NUCLEOTIDE SEQUENCE [LARGE SCALE GENOMIC DNA]</scope>
    <source>
        <strain evidence="2">J</strain>
    </source>
</reference>
<organism evidence="1 2">
    <name type="scientific">Xenopus laevis</name>
    <name type="common">African clawed frog</name>
    <dbReference type="NCBI Taxonomy" id="8355"/>
    <lineage>
        <taxon>Eukaryota</taxon>
        <taxon>Metazoa</taxon>
        <taxon>Chordata</taxon>
        <taxon>Craniata</taxon>
        <taxon>Vertebrata</taxon>
        <taxon>Euteleostomi</taxon>
        <taxon>Amphibia</taxon>
        <taxon>Batrachia</taxon>
        <taxon>Anura</taxon>
        <taxon>Pipoidea</taxon>
        <taxon>Pipidae</taxon>
        <taxon>Xenopodinae</taxon>
        <taxon>Xenopus</taxon>
        <taxon>Xenopus</taxon>
    </lineage>
</organism>
<dbReference type="AlphaFoldDB" id="A0A974H5Z0"/>
<protein>
    <submittedName>
        <fullName evidence="1">Uncharacterized protein</fullName>
    </submittedName>
</protein>
<proteinExistence type="predicted"/>
<feature type="non-terminal residue" evidence="1">
    <location>
        <position position="98"/>
    </location>
</feature>
<dbReference type="EMBL" id="CM004481">
    <property type="protein sequence ID" value="OCT66062.1"/>
    <property type="molecule type" value="Genomic_DNA"/>
</dbReference>
<evidence type="ECO:0000313" key="1">
    <source>
        <dbReference type="EMBL" id="OCT66062.1"/>
    </source>
</evidence>
<dbReference type="Proteomes" id="UP000694892">
    <property type="component" value="Chromosome 8S"/>
</dbReference>
<accession>A0A974H5Z0</accession>
<sequence length="98" mass="11512">MIQSQWGPFCLDLKASSITTKLQAYASWMTDNNEKTVDAFSIQWNFRRMYAFQVIPLIPSGLKNMKDYAEVVLEVPWWPRIPWFLEIMQLSGDSGFWT</sequence>
<name>A0A974H5Z0_XENLA</name>